<keyword evidence="3" id="KW-1185">Reference proteome</keyword>
<protein>
    <submittedName>
        <fullName evidence="2">Uncharacterized protein</fullName>
    </submittedName>
</protein>
<dbReference type="OrthoDB" id="5382203at2759"/>
<feature type="region of interest" description="Disordered" evidence="1">
    <location>
        <begin position="404"/>
        <end position="502"/>
    </location>
</feature>
<accession>A0A0F8V2S7</accession>
<feature type="region of interest" description="Disordered" evidence="1">
    <location>
        <begin position="1"/>
        <end position="40"/>
    </location>
</feature>
<feature type="compositionally biased region" description="Polar residues" evidence="1">
    <location>
        <begin position="789"/>
        <end position="800"/>
    </location>
</feature>
<feature type="compositionally biased region" description="Polar residues" evidence="1">
    <location>
        <begin position="929"/>
        <end position="942"/>
    </location>
</feature>
<feature type="region of interest" description="Disordered" evidence="1">
    <location>
        <begin position="1168"/>
        <end position="1197"/>
    </location>
</feature>
<sequence>MQHSKGPEFPELARTVSRSRSRSRSTSLSSDSQLSRIRLRVPPAANPAPSFIAPSAASQIITADQEFNAADFADDDEEDDSTASAIVTPDALAALNGFLDHLLYNILAAAKSTQLSSIRPAVAEVLKPRLAKEVVSVADEELSEYLGGPEDEQLEFRGGQTPNGDFDLIRTWKLTRLRCMVYTRLGDMEEDDEEEFITQDGLGDEEGAPRRFSNHVGNITPAAAIFLTSIIEHIGERALVIVGETARSRLSSKPVVEDNEDGETGKERGSMNRLVVEELDVEKLALNPTMGRLWRTWRKRTRTPQLSRMASTDSIIRRGTIGHLPLSRKSSFSVADESHPTSFPPFEAPPEINPASVPLPETEDDAQQIENLGFMSDGEGGEIQTMEAVVAHKVRPRSLMVLTIQSPRSPSNGSPATPNSRTPVTRHVRSKSLPSNSPPPKVPQVDQAAEQPSPTASERRRHLETMYEHDEQDPMKEKETEREMENEKEVETEEMDKQEGKLENNERVGALPHAPEPFLHISKEQPQKANDLEEEHMEGSALQETTARLSLSTASLEIVTSPATTNTEDSSTFFFDQDTEALEGQEICEKPIATATERPTRKSSKDITRREERSAASTRIRNERVVGTAVEDPLKRQREDHSTSVQLVAAHSDFTECDANPPVPEPLAPEVRQSTDIQGKWSRPVSNSSDSTRSSYSRTHRPSPLVLKTGSHRSGVSVSSSGTERAAVQRISGRPSPSAASATVTKSRRSDSFGSHREKRPVTAGSSNSQVSSRLKGIIGRPCEPSSPHLRSSSETSRVSGLTKDSYDDTSGLDELIRSEETIHYTLTPKSVREMDFPDTSRWQPRRSNTSDLADFLKNTGPDDSTFPRASTTSSRGVPDYQSQSRIPDLPNQSRIHATQMPPKSKQPVGQPRDVRPSTESSHDFAQFIRNSGPNTPSTPSTFIKGRGFSEPTELSKKPSRAESTFSSSSRTRLLARPAVVPNGDTSDLIDFIREGPPTAGARRIPRTVAPFRNTMDSDELNLYEPQVPPVSSTQQEVMATKSHVSAGSRTGLLDSMNRSYIRTGSSSSKVDAADDPRPQRTQRRAPDPYALDWGDDELTELMDEPKPKREEESLIDFLRNAPPPQSESQPQPFVLNNNNNNPSAKPVTGGFGGASSMKARLLRNTSFERAPSTKSSRSSLRQQFDQQSPGISSNYAAKVGMERNTGAMRGLSFASERQTETSALADFLRSTGPPEPPAPRAQTPVKDSSFTRRLFMRHKKVQV</sequence>
<feature type="compositionally biased region" description="Basic and acidic residues" evidence="1">
    <location>
        <begin position="913"/>
        <end position="923"/>
    </location>
</feature>
<feature type="compositionally biased region" description="Polar residues" evidence="1">
    <location>
        <begin position="1168"/>
        <end position="1196"/>
    </location>
</feature>
<feature type="compositionally biased region" description="Polar residues" evidence="1">
    <location>
        <begin position="404"/>
        <end position="423"/>
    </location>
</feature>
<feature type="compositionally biased region" description="Polar residues" evidence="1">
    <location>
        <begin position="841"/>
        <end position="852"/>
    </location>
</feature>
<feature type="compositionally biased region" description="Pro residues" evidence="1">
    <location>
        <begin position="342"/>
        <end position="352"/>
    </location>
</feature>
<evidence type="ECO:0000313" key="2">
    <source>
        <dbReference type="EMBL" id="KKK26058.1"/>
    </source>
</evidence>
<feature type="compositionally biased region" description="Basic and acidic residues" evidence="1">
    <location>
        <begin position="632"/>
        <end position="642"/>
    </location>
</feature>
<dbReference type="Proteomes" id="UP000034291">
    <property type="component" value="Unassembled WGS sequence"/>
</dbReference>
<proteinExistence type="predicted"/>
<feature type="compositionally biased region" description="Basic and acidic residues" evidence="1">
    <location>
        <begin position="457"/>
        <end position="502"/>
    </location>
</feature>
<feature type="region of interest" description="Disordered" evidence="1">
    <location>
        <begin position="1043"/>
        <end position="1094"/>
    </location>
</feature>
<dbReference type="AlphaFoldDB" id="A0A0F8V2S7"/>
<feature type="compositionally biased region" description="Polar residues" evidence="1">
    <location>
        <begin position="868"/>
        <end position="897"/>
    </location>
</feature>
<feature type="compositionally biased region" description="Polar residues" evidence="1">
    <location>
        <begin position="1057"/>
        <end position="1070"/>
    </location>
</feature>
<dbReference type="STRING" id="308745.A0A0F8V2S7"/>
<reference evidence="2 3" key="1">
    <citation type="submission" date="2015-02" db="EMBL/GenBank/DDBJ databases">
        <title>Draft Genome Sequences of Two Closely-Related Aflatoxigenic Aspergillus Species Obtained from the Cote d'Ivoire.</title>
        <authorList>
            <person name="Moore G.G."/>
            <person name="Beltz S.B."/>
            <person name="Mack B.M."/>
        </authorList>
    </citation>
    <scope>NUCLEOTIDE SEQUENCE [LARGE SCALE GENOMIC DNA]</scope>
    <source>
        <strain evidence="2 3">SRRC1468</strain>
    </source>
</reference>
<feature type="compositionally biased region" description="Low complexity" evidence="1">
    <location>
        <begin position="24"/>
        <end position="40"/>
    </location>
</feature>
<dbReference type="EMBL" id="JZBS01000609">
    <property type="protein sequence ID" value="KKK26058.1"/>
    <property type="molecule type" value="Genomic_DNA"/>
</dbReference>
<feature type="compositionally biased region" description="Low complexity" evidence="1">
    <location>
        <begin position="962"/>
        <end position="971"/>
    </location>
</feature>
<feature type="compositionally biased region" description="Low complexity" evidence="1">
    <location>
        <begin position="682"/>
        <end position="697"/>
    </location>
</feature>
<feature type="region of interest" description="Disordered" evidence="1">
    <location>
        <begin position="1221"/>
        <end position="1249"/>
    </location>
</feature>
<gene>
    <name evidence="2" type="ORF">ARAM_005118</name>
</gene>
<feature type="region of interest" description="Disordered" evidence="1">
    <location>
        <begin position="335"/>
        <end position="360"/>
    </location>
</feature>
<comment type="caution">
    <text evidence="2">The sequence shown here is derived from an EMBL/GenBank/DDBJ whole genome shotgun (WGS) entry which is preliminary data.</text>
</comment>
<feature type="region of interest" description="Disordered" evidence="1">
    <location>
        <begin position="591"/>
        <end position="971"/>
    </location>
</feature>
<feature type="compositionally biased region" description="Polar residues" evidence="1">
    <location>
        <begin position="764"/>
        <end position="773"/>
    </location>
</feature>
<evidence type="ECO:0000256" key="1">
    <source>
        <dbReference type="SAM" id="MobiDB-lite"/>
    </source>
</evidence>
<feature type="region of interest" description="Disordered" evidence="1">
    <location>
        <begin position="1120"/>
        <end position="1156"/>
    </location>
</feature>
<organism evidence="2 3">
    <name type="scientific">Aspergillus rambellii</name>
    <dbReference type="NCBI Taxonomy" id="308745"/>
    <lineage>
        <taxon>Eukaryota</taxon>
        <taxon>Fungi</taxon>
        <taxon>Dikarya</taxon>
        <taxon>Ascomycota</taxon>
        <taxon>Pezizomycotina</taxon>
        <taxon>Eurotiomycetes</taxon>
        <taxon>Eurotiomycetidae</taxon>
        <taxon>Eurotiales</taxon>
        <taxon>Aspergillaceae</taxon>
        <taxon>Aspergillus</taxon>
        <taxon>Aspergillus subgen. Nidulantes</taxon>
    </lineage>
</organism>
<feature type="compositionally biased region" description="Low complexity" evidence="1">
    <location>
        <begin position="1127"/>
        <end position="1142"/>
    </location>
</feature>
<evidence type="ECO:0000313" key="3">
    <source>
        <dbReference type="Proteomes" id="UP000034291"/>
    </source>
</evidence>
<feature type="compositionally biased region" description="Basic and acidic residues" evidence="1">
    <location>
        <begin position="598"/>
        <end position="624"/>
    </location>
</feature>
<name>A0A0F8V2S7_9EURO</name>